<reference evidence="2" key="1">
    <citation type="submission" date="2020-02" db="EMBL/GenBank/DDBJ databases">
        <authorList>
            <person name="Meier V. D."/>
        </authorList>
    </citation>
    <scope>NUCLEOTIDE SEQUENCE</scope>
    <source>
        <strain evidence="2">AVDCRST_MAG05</strain>
    </source>
</reference>
<dbReference type="Gene3D" id="3.30.530.20">
    <property type="match status" value="1"/>
</dbReference>
<evidence type="ECO:0000313" key="2">
    <source>
        <dbReference type="EMBL" id="CAA9473125.1"/>
    </source>
</evidence>
<dbReference type="InterPro" id="IPR019587">
    <property type="entry name" value="Polyketide_cyclase/dehydratase"/>
</dbReference>
<feature type="compositionally biased region" description="Basic and acidic residues" evidence="1">
    <location>
        <begin position="114"/>
        <end position="124"/>
    </location>
</feature>
<feature type="region of interest" description="Disordered" evidence="1">
    <location>
        <begin position="113"/>
        <end position="180"/>
    </location>
</feature>
<gene>
    <name evidence="2" type="ORF">AVDCRST_MAG05-713</name>
</gene>
<dbReference type="Pfam" id="PF10604">
    <property type="entry name" value="Polyketide_cyc2"/>
    <property type="match status" value="1"/>
</dbReference>
<dbReference type="InterPro" id="IPR023393">
    <property type="entry name" value="START-like_dom_sf"/>
</dbReference>
<name>A0A6J4RGH2_9ACTN</name>
<dbReference type="EMBL" id="CADCVM010000082">
    <property type="protein sequence ID" value="CAA9473125.1"/>
    <property type="molecule type" value="Genomic_DNA"/>
</dbReference>
<dbReference type="AlphaFoldDB" id="A0A6J4RGH2"/>
<organism evidence="2">
    <name type="scientific">uncultured Rubrobacteraceae bacterium</name>
    <dbReference type="NCBI Taxonomy" id="349277"/>
    <lineage>
        <taxon>Bacteria</taxon>
        <taxon>Bacillati</taxon>
        <taxon>Actinomycetota</taxon>
        <taxon>Rubrobacteria</taxon>
        <taxon>Rubrobacterales</taxon>
        <taxon>Rubrobacteraceae</taxon>
        <taxon>environmental samples</taxon>
    </lineage>
</organism>
<evidence type="ECO:0000256" key="1">
    <source>
        <dbReference type="SAM" id="MobiDB-lite"/>
    </source>
</evidence>
<feature type="compositionally biased region" description="Basic and acidic residues" evidence="1">
    <location>
        <begin position="141"/>
        <end position="151"/>
    </location>
</feature>
<proteinExistence type="predicted"/>
<accession>A0A6J4RGH2</accession>
<protein>
    <recommendedName>
        <fullName evidence="3">Coenzyme Q-binding protein COQ10 START domain-containing protein</fullName>
    </recommendedName>
</protein>
<feature type="region of interest" description="Disordered" evidence="1">
    <location>
        <begin position="32"/>
        <end position="66"/>
    </location>
</feature>
<sequence length="180" mass="19200">MSEYEQTQAVAVPPDEAFAWLSDVGNLPDYLPPVTDASIEGPSEGDNPGQKVRTTLQYPGGEGSFDAEGYLAVDGGARRMEWGAEAGRDYSGWLEVAPDGDGSLVTVHLSFGERSVEPEMREQTGGDEDPLAEGISATLESIRRQLEEGSGKVESPPPPDADPQTEDNPAVVRDDPPEGR</sequence>
<evidence type="ECO:0008006" key="3">
    <source>
        <dbReference type="Google" id="ProtNLM"/>
    </source>
</evidence>
<dbReference type="SUPFAM" id="SSF55961">
    <property type="entry name" value="Bet v1-like"/>
    <property type="match status" value="1"/>
</dbReference>